<dbReference type="PANTHER" id="PTHR43806:SF11">
    <property type="entry name" value="CEREVISIN-RELATED"/>
    <property type="match status" value="1"/>
</dbReference>
<dbReference type="InterPro" id="IPR036852">
    <property type="entry name" value="Peptidase_S8/S53_dom_sf"/>
</dbReference>
<dbReference type="PRINTS" id="PR00723">
    <property type="entry name" value="SUBTILISIN"/>
</dbReference>
<evidence type="ECO:0000313" key="7">
    <source>
        <dbReference type="EMBL" id="MCI1188031.1"/>
    </source>
</evidence>
<dbReference type="InterPro" id="IPR000209">
    <property type="entry name" value="Peptidase_S8/S53_dom"/>
</dbReference>
<evidence type="ECO:0000256" key="2">
    <source>
        <dbReference type="ARBA" id="ARBA00022670"/>
    </source>
</evidence>
<sequence>MPGELPHLLLLNPHERANTIKKRARGKKRDEASLTDGVNEAQLQEQAVLFRASLASFGRELVRREEERSPELEIPATLTSIEIDFLDWFDSSKYESIYYGTFGLRLNKYTAFNTRGLFTVEDDVKFNTFLQQFLSFVECSNHADPSYNKLVRYVKSFEFHSAERINACFRPDERDAVYLSLVSISDELSGEAKSKFDAISNRLLRFLEENGVSATFNPFTNAYELKGASHELVSTIARNFDVVHTINSSSYGVIRESAFGLPTRGYPFSVATPASDLPIIGIIDTGVSRHSPLAPLIVADDYSVAGTDAAHDTNGHGTSVAAFAALGHRLAGTVTGILEADARILPIKVLSGNQGYITHQDVGNLIIRAHESLGVRIFVLAVGYASYMRTDESHSDYAFYLDQLAQQLDVLIVIATGNYKEFALDTSTYPHHYLGEETNLCSPAESMNNLTVGSIGSNLEDDAPITPSSFPFTDSTLPTAYTRKFHLDSTKWKMPNKRFFKPDVVYAGGNYSRIQHQFLGEALDDAAATGLQCLSIEPGKFFDRAIGTSFSAPLVANLAARLSRKYPSLRLQTIKALIVNGAEEVKLDSYGRILTPHQQRGIAGNGVPSPETCLSSADAEVTVVIQRTISVGTMEAIQVAVPAYLTQAHKNVALLEVTATLCFAIRPVSNSPVAYCPVHMAFGVFRAIVLEDEETAAQDDGSSRVQRVGINGGETESYVFKDGWSQDAYYKPKPLTNTQKTSFYISREHLREENGQFKVAVECHFHKLLPKSVTETSLPTEYEYSLVLRFKENVPVAKQTQSLYDELQLCNDLEVLGTLDLDAEGDLELVIEN</sequence>
<dbReference type="RefSeq" id="WP_241936298.1">
    <property type="nucleotide sequence ID" value="NZ_JALBGC010000003.1"/>
</dbReference>
<gene>
    <name evidence="7" type="ORF">MON38_11425</name>
</gene>
<reference evidence="7" key="1">
    <citation type="submission" date="2022-03" db="EMBL/GenBank/DDBJ databases">
        <title>Bacterial whole genome sequence for Hymenobacter sp. DH14.</title>
        <authorList>
            <person name="Le V."/>
        </authorList>
    </citation>
    <scope>NUCLEOTIDE SEQUENCE</scope>
    <source>
        <strain evidence="7">DH14</strain>
    </source>
</reference>
<dbReference type="CDD" id="cd04847">
    <property type="entry name" value="Peptidases_S8_Subtilisin_like_2"/>
    <property type="match status" value="1"/>
</dbReference>
<feature type="active site" description="Charge relay system" evidence="5">
    <location>
        <position position="316"/>
    </location>
</feature>
<keyword evidence="2 5" id="KW-0645">Protease</keyword>
<organism evidence="7 8">
    <name type="scientific">Hymenobacter cyanobacteriorum</name>
    <dbReference type="NCBI Taxonomy" id="2926463"/>
    <lineage>
        <taxon>Bacteria</taxon>
        <taxon>Pseudomonadati</taxon>
        <taxon>Bacteroidota</taxon>
        <taxon>Cytophagia</taxon>
        <taxon>Cytophagales</taxon>
        <taxon>Hymenobacteraceae</taxon>
        <taxon>Hymenobacter</taxon>
    </lineage>
</organism>
<feature type="domain" description="Peptidase S8/S53" evidence="6">
    <location>
        <begin position="279"/>
        <end position="584"/>
    </location>
</feature>
<dbReference type="AlphaFoldDB" id="A0A9X2AFA5"/>
<name>A0A9X2AFA5_9BACT</name>
<keyword evidence="3 5" id="KW-0378">Hydrolase</keyword>
<comment type="similarity">
    <text evidence="1 5">Belongs to the peptidase S8 family.</text>
</comment>
<accession>A0A9X2AFA5</accession>
<dbReference type="Proteomes" id="UP001139193">
    <property type="component" value="Unassembled WGS sequence"/>
</dbReference>
<dbReference type="InterPro" id="IPR050131">
    <property type="entry name" value="Peptidase_S8_subtilisin-like"/>
</dbReference>
<protein>
    <submittedName>
        <fullName evidence="7">S8 family peptidase</fullName>
    </submittedName>
</protein>
<dbReference type="SUPFAM" id="SSF52743">
    <property type="entry name" value="Subtilisin-like"/>
    <property type="match status" value="1"/>
</dbReference>
<keyword evidence="8" id="KW-1185">Reference proteome</keyword>
<evidence type="ECO:0000256" key="5">
    <source>
        <dbReference type="PROSITE-ProRule" id="PRU01240"/>
    </source>
</evidence>
<dbReference type="Pfam" id="PF00082">
    <property type="entry name" value="Peptidase_S8"/>
    <property type="match status" value="1"/>
</dbReference>
<evidence type="ECO:0000256" key="1">
    <source>
        <dbReference type="ARBA" id="ARBA00011073"/>
    </source>
</evidence>
<evidence type="ECO:0000259" key="6">
    <source>
        <dbReference type="Pfam" id="PF00082"/>
    </source>
</evidence>
<dbReference type="GO" id="GO:0006508">
    <property type="term" value="P:proteolysis"/>
    <property type="evidence" value="ECO:0007669"/>
    <property type="project" value="UniProtKB-KW"/>
</dbReference>
<keyword evidence="4 5" id="KW-0720">Serine protease</keyword>
<evidence type="ECO:0000256" key="4">
    <source>
        <dbReference type="ARBA" id="ARBA00022825"/>
    </source>
</evidence>
<feature type="active site" description="Charge relay system" evidence="5">
    <location>
        <position position="549"/>
    </location>
</feature>
<proteinExistence type="inferred from homology"/>
<feature type="active site" description="Charge relay system" evidence="5">
    <location>
        <position position="284"/>
    </location>
</feature>
<dbReference type="PANTHER" id="PTHR43806">
    <property type="entry name" value="PEPTIDASE S8"/>
    <property type="match status" value="1"/>
</dbReference>
<evidence type="ECO:0000256" key="3">
    <source>
        <dbReference type="ARBA" id="ARBA00022801"/>
    </source>
</evidence>
<dbReference type="GO" id="GO:0004252">
    <property type="term" value="F:serine-type endopeptidase activity"/>
    <property type="evidence" value="ECO:0007669"/>
    <property type="project" value="UniProtKB-UniRule"/>
</dbReference>
<evidence type="ECO:0000313" key="8">
    <source>
        <dbReference type="Proteomes" id="UP001139193"/>
    </source>
</evidence>
<dbReference type="EMBL" id="JALBGC010000003">
    <property type="protein sequence ID" value="MCI1188031.1"/>
    <property type="molecule type" value="Genomic_DNA"/>
</dbReference>
<dbReference type="InterPro" id="IPR015500">
    <property type="entry name" value="Peptidase_S8_subtilisin-rel"/>
</dbReference>
<dbReference type="Gene3D" id="3.40.50.200">
    <property type="entry name" value="Peptidase S8/S53 domain"/>
    <property type="match status" value="1"/>
</dbReference>
<dbReference type="PROSITE" id="PS51892">
    <property type="entry name" value="SUBTILASE"/>
    <property type="match status" value="1"/>
</dbReference>
<comment type="caution">
    <text evidence="7">The sequence shown here is derived from an EMBL/GenBank/DDBJ whole genome shotgun (WGS) entry which is preliminary data.</text>
</comment>
<dbReference type="InterPro" id="IPR034074">
    <property type="entry name" value="Y4bN_pept_dom"/>
</dbReference>